<dbReference type="Gene3D" id="1.10.10.60">
    <property type="entry name" value="Homeodomain-like"/>
    <property type="match status" value="1"/>
</dbReference>
<dbReference type="Proteomes" id="UP001566132">
    <property type="component" value="Unassembled WGS sequence"/>
</dbReference>
<name>A0ABD1DZ14_HYPHA</name>
<dbReference type="AlphaFoldDB" id="A0ABD1DZ14"/>
<feature type="region of interest" description="Disordered" evidence="2">
    <location>
        <begin position="172"/>
        <end position="197"/>
    </location>
</feature>
<keyword evidence="1" id="KW-0175">Coiled coil</keyword>
<proteinExistence type="predicted"/>
<protein>
    <recommendedName>
        <fullName evidence="3">Myb/SANT-like DNA-binding domain-containing protein</fullName>
    </recommendedName>
</protein>
<feature type="compositionally biased region" description="Polar residues" evidence="2">
    <location>
        <begin position="180"/>
        <end position="197"/>
    </location>
</feature>
<dbReference type="InterPro" id="IPR044822">
    <property type="entry name" value="Myb_DNA-bind_4"/>
</dbReference>
<evidence type="ECO:0000313" key="4">
    <source>
        <dbReference type="EMBL" id="KAL1487628.1"/>
    </source>
</evidence>
<evidence type="ECO:0000256" key="1">
    <source>
        <dbReference type="SAM" id="Coils"/>
    </source>
</evidence>
<organism evidence="4 5">
    <name type="scientific">Hypothenemus hampei</name>
    <name type="common">Coffee berry borer</name>
    <dbReference type="NCBI Taxonomy" id="57062"/>
    <lineage>
        <taxon>Eukaryota</taxon>
        <taxon>Metazoa</taxon>
        <taxon>Ecdysozoa</taxon>
        <taxon>Arthropoda</taxon>
        <taxon>Hexapoda</taxon>
        <taxon>Insecta</taxon>
        <taxon>Pterygota</taxon>
        <taxon>Neoptera</taxon>
        <taxon>Endopterygota</taxon>
        <taxon>Coleoptera</taxon>
        <taxon>Polyphaga</taxon>
        <taxon>Cucujiformia</taxon>
        <taxon>Curculionidae</taxon>
        <taxon>Scolytinae</taxon>
        <taxon>Hypothenemus</taxon>
    </lineage>
</organism>
<accession>A0ABD1DZ14</accession>
<dbReference type="Pfam" id="PF13837">
    <property type="entry name" value="Myb_DNA-bind_4"/>
    <property type="match status" value="1"/>
</dbReference>
<feature type="coiled-coil region" evidence="1">
    <location>
        <begin position="224"/>
        <end position="251"/>
    </location>
</feature>
<comment type="caution">
    <text evidence="4">The sequence shown here is derived from an EMBL/GenBank/DDBJ whole genome shotgun (WGS) entry which is preliminary data.</text>
</comment>
<evidence type="ECO:0000259" key="3">
    <source>
        <dbReference type="Pfam" id="PF13837"/>
    </source>
</evidence>
<dbReference type="EMBL" id="JBDJPC010000024">
    <property type="protein sequence ID" value="KAL1487628.1"/>
    <property type="molecule type" value="Genomic_DNA"/>
</dbReference>
<keyword evidence="5" id="KW-1185">Reference proteome</keyword>
<feature type="domain" description="Myb/SANT-like DNA-binding" evidence="3">
    <location>
        <begin position="47"/>
        <end position="136"/>
    </location>
</feature>
<reference evidence="4 5" key="1">
    <citation type="submission" date="2024-05" db="EMBL/GenBank/DDBJ databases">
        <title>Genetic variation in Jamaican populations of the coffee berry borer (Hypothenemus hampei).</title>
        <authorList>
            <person name="Errbii M."/>
            <person name="Myrie A."/>
        </authorList>
    </citation>
    <scope>NUCLEOTIDE SEQUENCE [LARGE SCALE GENOMIC DNA]</scope>
    <source>
        <strain evidence="4">JA-Hopewell-2020-01-JO</strain>
        <tissue evidence="4">Whole body</tissue>
    </source>
</reference>
<evidence type="ECO:0000313" key="5">
    <source>
        <dbReference type="Proteomes" id="UP001566132"/>
    </source>
</evidence>
<evidence type="ECO:0000256" key="2">
    <source>
        <dbReference type="SAM" id="MobiDB-lite"/>
    </source>
</evidence>
<sequence length="265" mass="31240">MDDELIMNELLIFHNNNNNINNNVIKINDRAFMPKTKVVMNDNRVFTWNHNDTLKLLDNFKKHRSKVGSLEIRNLKKLFEIISLELHKIHNIDVSPSNVENRWRVLERNYKKFVDNNKKTGRGRVTFDYAKEMEEILGKKKNIHPPLLLSSDTIDHMIETSSKTIGEEMLNEEELHGTEEPSTSSSDTAIASEVSVKNSRSSRLKTGRITKSKFDKIHYQKEKLDILKKYYDEKKRRNNLLEKRNSLIEERNVLMRSNLERDVNF</sequence>
<gene>
    <name evidence="4" type="ORF">ABEB36_015717</name>
</gene>